<dbReference type="InterPro" id="IPR008271">
    <property type="entry name" value="Ser/Thr_kinase_AS"/>
</dbReference>
<dbReference type="OMA" id="KQPIWQT"/>
<dbReference type="InParanoid" id="A0A672JHX0"/>
<reference evidence="4" key="3">
    <citation type="submission" date="2025-09" db="UniProtKB">
        <authorList>
            <consortium name="Ensembl"/>
        </authorList>
    </citation>
    <scope>IDENTIFICATION</scope>
</reference>
<dbReference type="InterPro" id="IPR000719">
    <property type="entry name" value="Prot_kinase_dom"/>
</dbReference>
<evidence type="ECO:0000313" key="5">
    <source>
        <dbReference type="Proteomes" id="UP000472267"/>
    </source>
</evidence>
<sequence>YEATHIETQTKWAIKEVCRSAAGSSKANMLWNEINILKQVNHPHIIQIQAIYHTTAMIYLVTELCRGGDLKQLLQRKKFFTEDETRNIMCNLADAVVYLHKKDIVHRDLKLENILVRNSLDEDDGKINIKVTDFGLSVKTGGVGIENRMTEACGTLIYMAPEVMSDRSYSQCCDVWSMGVVMYMLLCGKPPFVAKTKSALLEIIKKNELKFTQAIWDTVSDAAKNVLICLLKVDPPYRMSASQLLENPWITGDTDVPAVPSNVLEMMQHHLEQEEIWRYYPPPLMRTPWTLSPFPRLFPQKQITTAVAMQSSAPRTTTAPLHAPQPPNRYVDIQTSLVYVLELEEPLIVTIF</sequence>
<feature type="domain" description="Protein kinase" evidence="3">
    <location>
        <begin position="1"/>
        <end position="250"/>
    </location>
</feature>
<dbReference type="SUPFAM" id="SSF56112">
    <property type="entry name" value="Protein kinase-like (PK-like)"/>
    <property type="match status" value="1"/>
</dbReference>
<evidence type="ECO:0000313" key="4">
    <source>
        <dbReference type="Ensembl" id="ENSSFAP00005052625.1"/>
    </source>
</evidence>
<dbReference type="InterPro" id="IPR011009">
    <property type="entry name" value="Kinase-like_dom_sf"/>
</dbReference>
<dbReference type="GO" id="GO:0005524">
    <property type="term" value="F:ATP binding"/>
    <property type="evidence" value="ECO:0007669"/>
    <property type="project" value="UniProtKB-KW"/>
</dbReference>
<evidence type="ECO:0000256" key="2">
    <source>
        <dbReference type="ARBA" id="ARBA00022840"/>
    </source>
</evidence>
<dbReference type="PROSITE" id="PS00108">
    <property type="entry name" value="PROTEIN_KINASE_ST"/>
    <property type="match status" value="1"/>
</dbReference>
<evidence type="ECO:0000259" key="3">
    <source>
        <dbReference type="PROSITE" id="PS50011"/>
    </source>
</evidence>
<keyword evidence="1" id="KW-0547">Nucleotide-binding</keyword>
<organism evidence="4 5">
    <name type="scientific">Salarias fasciatus</name>
    <name type="common">Jewelled blenny</name>
    <name type="synonym">Blennius fasciatus</name>
    <dbReference type="NCBI Taxonomy" id="181472"/>
    <lineage>
        <taxon>Eukaryota</taxon>
        <taxon>Metazoa</taxon>
        <taxon>Chordata</taxon>
        <taxon>Craniata</taxon>
        <taxon>Vertebrata</taxon>
        <taxon>Euteleostomi</taxon>
        <taxon>Actinopterygii</taxon>
        <taxon>Neopterygii</taxon>
        <taxon>Teleostei</taxon>
        <taxon>Neoteleostei</taxon>
        <taxon>Acanthomorphata</taxon>
        <taxon>Ovalentaria</taxon>
        <taxon>Blenniimorphae</taxon>
        <taxon>Blenniiformes</taxon>
        <taxon>Blennioidei</taxon>
        <taxon>Blenniidae</taxon>
        <taxon>Salariinae</taxon>
        <taxon>Salarias</taxon>
    </lineage>
</organism>
<gene>
    <name evidence="4" type="primary">stk33</name>
</gene>
<dbReference type="GO" id="GO:0004672">
    <property type="term" value="F:protein kinase activity"/>
    <property type="evidence" value="ECO:0007669"/>
    <property type="project" value="InterPro"/>
</dbReference>
<keyword evidence="5" id="KW-1185">Reference proteome</keyword>
<dbReference type="PANTHER" id="PTHR24347">
    <property type="entry name" value="SERINE/THREONINE-PROTEIN KINASE"/>
    <property type="match status" value="1"/>
</dbReference>
<evidence type="ECO:0000256" key="1">
    <source>
        <dbReference type="ARBA" id="ARBA00022741"/>
    </source>
</evidence>
<dbReference type="Pfam" id="PF00069">
    <property type="entry name" value="Pkinase"/>
    <property type="match status" value="1"/>
</dbReference>
<proteinExistence type="predicted"/>
<dbReference type="AlphaFoldDB" id="A0A672JHX0"/>
<accession>A0A672JHX0</accession>
<dbReference type="SMART" id="SM00220">
    <property type="entry name" value="S_TKc"/>
    <property type="match status" value="1"/>
</dbReference>
<name>A0A672JHX0_SALFA</name>
<dbReference type="FunFam" id="1.10.510.10:FF:000571">
    <property type="entry name" value="Maternal embryonic leucine zipper kinase"/>
    <property type="match status" value="1"/>
</dbReference>
<dbReference type="PROSITE" id="PS50011">
    <property type="entry name" value="PROTEIN_KINASE_DOM"/>
    <property type="match status" value="1"/>
</dbReference>
<dbReference type="Gene3D" id="1.10.510.10">
    <property type="entry name" value="Transferase(Phosphotransferase) domain 1"/>
    <property type="match status" value="1"/>
</dbReference>
<keyword evidence="2" id="KW-0067">ATP-binding</keyword>
<dbReference type="Ensembl" id="ENSSFAT00005054287.1">
    <property type="protein sequence ID" value="ENSSFAP00005052625.1"/>
    <property type="gene ID" value="ENSSFAG00005025187.1"/>
</dbReference>
<reference evidence="4" key="2">
    <citation type="submission" date="2025-08" db="UniProtKB">
        <authorList>
            <consortium name="Ensembl"/>
        </authorList>
    </citation>
    <scope>IDENTIFICATION</scope>
</reference>
<dbReference type="Proteomes" id="UP000472267">
    <property type="component" value="Chromosome 1"/>
</dbReference>
<reference evidence="4" key="1">
    <citation type="submission" date="2019-06" db="EMBL/GenBank/DDBJ databases">
        <authorList>
            <consortium name="Wellcome Sanger Institute Data Sharing"/>
        </authorList>
    </citation>
    <scope>NUCLEOTIDE SEQUENCE [LARGE SCALE GENOMIC DNA]</scope>
</reference>
<protein>
    <submittedName>
        <fullName evidence="4">Serine/threonine kinase 33</fullName>
    </submittedName>
</protein>